<dbReference type="GO" id="GO:0016491">
    <property type="term" value="F:oxidoreductase activity"/>
    <property type="evidence" value="ECO:0007669"/>
    <property type="project" value="InterPro"/>
</dbReference>
<dbReference type="Proteomes" id="UP000248423">
    <property type="component" value="Unassembled WGS sequence"/>
</dbReference>
<name>A0A319ECG8_ASPSB</name>
<dbReference type="Pfam" id="PF07110">
    <property type="entry name" value="EthD"/>
    <property type="match status" value="1"/>
</dbReference>
<evidence type="ECO:0000256" key="1">
    <source>
        <dbReference type="ARBA" id="ARBA00005986"/>
    </source>
</evidence>
<gene>
    <name evidence="3" type="ORF">BO78DRAFT_401256</name>
</gene>
<dbReference type="PANTHER" id="PTHR40260:SF2">
    <property type="entry name" value="BLR8190 PROTEIN"/>
    <property type="match status" value="1"/>
</dbReference>
<protein>
    <recommendedName>
        <fullName evidence="2">EthD domain-containing protein</fullName>
    </recommendedName>
</protein>
<evidence type="ECO:0000259" key="2">
    <source>
        <dbReference type="Pfam" id="PF07110"/>
    </source>
</evidence>
<feature type="domain" description="EthD" evidence="2">
    <location>
        <begin position="20"/>
        <end position="94"/>
    </location>
</feature>
<proteinExistence type="inferred from homology"/>
<dbReference type="STRING" id="1448318.A0A319ECG8"/>
<comment type="similarity">
    <text evidence="1">Belongs to the tpcK family.</text>
</comment>
<dbReference type="SUPFAM" id="SSF54909">
    <property type="entry name" value="Dimeric alpha+beta barrel"/>
    <property type="match status" value="1"/>
</dbReference>
<keyword evidence="4" id="KW-1185">Reference proteome</keyword>
<accession>A0A319ECG8</accession>
<evidence type="ECO:0000313" key="4">
    <source>
        <dbReference type="Proteomes" id="UP000248423"/>
    </source>
</evidence>
<dbReference type="AlphaFoldDB" id="A0A319ECG8"/>
<dbReference type="PANTHER" id="PTHR40260">
    <property type="entry name" value="BLR8190 PROTEIN"/>
    <property type="match status" value="1"/>
</dbReference>
<dbReference type="Gene3D" id="3.30.70.100">
    <property type="match status" value="1"/>
</dbReference>
<dbReference type="NCBIfam" id="TIGR02118">
    <property type="entry name" value="EthD family reductase"/>
    <property type="match status" value="1"/>
</dbReference>
<dbReference type="EMBL" id="KZ826414">
    <property type="protein sequence ID" value="PYI01504.1"/>
    <property type="molecule type" value="Genomic_DNA"/>
</dbReference>
<dbReference type="OrthoDB" id="4892971at2759"/>
<dbReference type="VEuPathDB" id="FungiDB:BO78DRAFT_401256"/>
<evidence type="ECO:0000313" key="3">
    <source>
        <dbReference type="EMBL" id="PYI01504.1"/>
    </source>
</evidence>
<reference evidence="3 4" key="1">
    <citation type="submission" date="2018-02" db="EMBL/GenBank/DDBJ databases">
        <title>The genomes of Aspergillus section Nigri reveals drivers in fungal speciation.</title>
        <authorList>
            <consortium name="DOE Joint Genome Institute"/>
            <person name="Vesth T.C."/>
            <person name="Nybo J."/>
            <person name="Theobald S."/>
            <person name="Brandl J."/>
            <person name="Frisvad J.C."/>
            <person name="Nielsen K.F."/>
            <person name="Lyhne E.K."/>
            <person name="Kogle M.E."/>
            <person name="Kuo A."/>
            <person name="Riley R."/>
            <person name="Clum A."/>
            <person name="Nolan M."/>
            <person name="Lipzen A."/>
            <person name="Salamov A."/>
            <person name="Henrissat B."/>
            <person name="Wiebenga A."/>
            <person name="De vries R.P."/>
            <person name="Grigoriev I.V."/>
            <person name="Mortensen U.H."/>
            <person name="Andersen M.R."/>
            <person name="Baker S.E."/>
        </authorList>
    </citation>
    <scope>NUCLEOTIDE SEQUENCE [LARGE SCALE GENOMIC DNA]</scope>
    <source>
        <strain evidence="3 4">CBS 121057</strain>
    </source>
</reference>
<dbReference type="InterPro" id="IPR009799">
    <property type="entry name" value="EthD_dom"/>
</dbReference>
<sequence>MTYTLTVLYPHETDANYNIDYYVSNHMSLVERHWKKYGVQSWSVNRFNPAVDGTRPRYTFGCIIVWESEESVQRAFNGPESAAVLEDIPKFSNKQPTFLFGESVAMA</sequence>
<dbReference type="InterPro" id="IPR011008">
    <property type="entry name" value="Dimeric_a/b-barrel"/>
</dbReference>
<organism evidence="3 4">
    <name type="scientific">Aspergillus sclerotiicarbonarius (strain CBS 121057 / IBT 28362)</name>
    <dbReference type="NCBI Taxonomy" id="1448318"/>
    <lineage>
        <taxon>Eukaryota</taxon>
        <taxon>Fungi</taxon>
        <taxon>Dikarya</taxon>
        <taxon>Ascomycota</taxon>
        <taxon>Pezizomycotina</taxon>
        <taxon>Eurotiomycetes</taxon>
        <taxon>Eurotiomycetidae</taxon>
        <taxon>Eurotiales</taxon>
        <taxon>Aspergillaceae</taxon>
        <taxon>Aspergillus</taxon>
        <taxon>Aspergillus subgen. Circumdati</taxon>
    </lineage>
</organism>